<feature type="compositionally biased region" description="Polar residues" evidence="1">
    <location>
        <begin position="702"/>
        <end position="714"/>
    </location>
</feature>
<feature type="region of interest" description="Disordered" evidence="1">
    <location>
        <begin position="702"/>
        <end position="735"/>
    </location>
</feature>
<feature type="region of interest" description="Disordered" evidence="1">
    <location>
        <begin position="1580"/>
        <end position="1621"/>
    </location>
</feature>
<feature type="region of interest" description="Disordered" evidence="1">
    <location>
        <begin position="2283"/>
        <end position="2311"/>
    </location>
</feature>
<dbReference type="Proteomes" id="UP000054561">
    <property type="component" value="Unassembled WGS sequence"/>
</dbReference>
<feature type="compositionally biased region" description="Basic and acidic residues" evidence="1">
    <location>
        <begin position="266"/>
        <end position="276"/>
    </location>
</feature>
<dbReference type="OMA" id="LYYINMQ"/>
<feature type="compositionally biased region" description="Polar residues" evidence="1">
    <location>
        <begin position="527"/>
        <end position="545"/>
    </location>
</feature>
<gene>
    <name evidence="2" type="ORF">AK88_04421</name>
</gene>
<dbReference type="RefSeq" id="XP_012337454.1">
    <property type="nucleotide sequence ID" value="XM_012482031.1"/>
</dbReference>
<evidence type="ECO:0000256" key="1">
    <source>
        <dbReference type="SAM" id="MobiDB-lite"/>
    </source>
</evidence>
<feature type="compositionally biased region" description="Basic and acidic residues" evidence="1">
    <location>
        <begin position="10"/>
        <end position="40"/>
    </location>
</feature>
<dbReference type="OrthoDB" id="378234at2759"/>
<organism evidence="2 3">
    <name type="scientific">Plasmodium fragile</name>
    <dbReference type="NCBI Taxonomy" id="5857"/>
    <lineage>
        <taxon>Eukaryota</taxon>
        <taxon>Sar</taxon>
        <taxon>Alveolata</taxon>
        <taxon>Apicomplexa</taxon>
        <taxon>Aconoidasida</taxon>
        <taxon>Haemosporida</taxon>
        <taxon>Plasmodiidae</taxon>
        <taxon>Plasmodium</taxon>
        <taxon>Plasmodium (Plasmodium)</taxon>
    </lineage>
</organism>
<feature type="compositionally biased region" description="Polar residues" evidence="1">
    <location>
        <begin position="2302"/>
        <end position="2311"/>
    </location>
</feature>
<evidence type="ECO:0008006" key="4">
    <source>
        <dbReference type="Google" id="ProtNLM"/>
    </source>
</evidence>
<accession>A0A0D9QJN6</accession>
<proteinExistence type="predicted"/>
<feature type="compositionally biased region" description="Polar residues" evidence="1">
    <location>
        <begin position="1142"/>
        <end position="1152"/>
    </location>
</feature>
<feature type="compositionally biased region" description="Polar residues" evidence="1">
    <location>
        <begin position="645"/>
        <end position="657"/>
    </location>
</feature>
<feature type="region of interest" description="Disordered" evidence="1">
    <location>
        <begin position="1142"/>
        <end position="1196"/>
    </location>
</feature>
<dbReference type="VEuPathDB" id="PlasmoDB:AK88_04421"/>
<feature type="region of interest" description="Disordered" evidence="1">
    <location>
        <begin position="1323"/>
        <end position="1433"/>
    </location>
</feature>
<feature type="region of interest" description="Disordered" evidence="1">
    <location>
        <begin position="1"/>
        <end position="40"/>
    </location>
</feature>
<feature type="compositionally biased region" description="Low complexity" evidence="1">
    <location>
        <begin position="1346"/>
        <end position="1358"/>
    </location>
</feature>
<dbReference type="GeneID" id="24269735"/>
<protein>
    <recommendedName>
        <fullName evidence="4">Nucleoporin NUP313</fullName>
    </recommendedName>
</protein>
<feature type="compositionally biased region" description="Polar residues" evidence="1">
    <location>
        <begin position="1710"/>
        <end position="1752"/>
    </location>
</feature>
<feature type="region of interest" description="Disordered" evidence="1">
    <location>
        <begin position="2029"/>
        <end position="2166"/>
    </location>
</feature>
<dbReference type="EMBL" id="KQ001706">
    <property type="protein sequence ID" value="KJP85946.1"/>
    <property type="molecule type" value="Genomic_DNA"/>
</dbReference>
<sequence>MASHRRKRKNYDDRGDRDGLYDRGDRYERSDRYDRSDRHDRQDKEIIYDQIYSTPKKNKPRCMVVSNYKDNLLSYFQSIIHVDNVGINFSNKWYIHFYRVCLYNEKLYAGASASTADGAAGSGTNAQNNTNVSKKNIDKLIIEYNVEEVLRKVQTLVVRKLDCENLYYQKILVLVCLLFDFFQNKKHVNVKTLRNLEGEEEEDEGGEGRDQLASHRAEGDHTTNGKKNSRVKESKKRSRTISVAASSSNYGDDDYDDITNHRRGSSKYEPENEVDMKKKKHLRQKNFQNEGQKNYYIIEFKNLLFNEKKKFNNIEIFYHITNLIIHKYWYSSEFARYNIFVWFLNYLNNKLEIKKSINKINEQLEMFINIHPKIFNISHAKKRRKKNTHHISASNSSYHLAGAAAGSSISNHNSAHHHFENGVLDYPNLKNRSRQLGGGFSDATNMDNKNKPANVDNMNKVNTFGNFVNSANVGNSGGIGSTSFFGAPSSSAPLGGMQIATPNVIALPGNNSITSNSNNNSNPFKGFNQSNNIFSSSKGNESSLFRKSTNSTSAATSLFGGSLTSNSIMQPSGNSTLPKFTGAFSGGLNAQDNSSATGPNPSGNNPLSGNIFGMKSSLMSNNTFGGQSGGNLGGQSSGPLGNSLMNNLPNQTTNLFDSKNNSSSETSNLNLSSSSNNRIFGFEKSAQGTSLFANANGKNQSKGLFPFGNNNQAANPDKDKMQLGSSSAGNPVSIFGQKSKGESTFSLMPGGSTASSSIGGVSGTSTLGAGSALGTFGGFGGGTGASGASGGSLMNNSAGVSLKPNSVFQSNLGAQKEGFFGSAKPNENIFGTSSAGATSSQTNIFGMQNSSATNHSPFSKTANTAGGGVLGNVSGNISGGIGSSISGGINGNISGSLGLNNPPSGASGSISFGSSLSPNQGANMGMGNNLSQIKPSESHFQPMSTPTSANNLANLFNSENGSKELFKDLKLSTDTGQKFSVNKKPLFSKRVKNNTLLTPNNNTTEENNIFSSNYVNKDSLLINQDKPVKVIFGQNKSSSAMDASAVGGAAAAPSLGSTNLFGSSIGGNNISGSATGSAAGLGLSGGINDNANNNQDKANNNNLLTQSSNQMGSKITFNAASSTIGQSNSATTFGKSTSNNLFGSSSNDQFQSGTNNLFGNNQTNENTNSNGTSSTWNPFFTSPYGNKNDTQNNNASLSIPVKKLTLEERKKKTAKSNMLSLFSNNNMGATDTNNANDTSLGTSMSNGLLGNKDSSSVNTFSFNNTSMDNVSKEGTTAAPTAAKDAPSGTFLFGQNRDTASSSITLGTSQTPWGEKKTSIFGSATSASNTVSGAVEDGSNKEGKGDTTSPNTISSSNPNEKSALQGGMKSSLFSFGLNKTGENNSAETEKEKPKSGIFGFGSINVKAEEKEHTKGEDKNEVSEKDKSSEENVLKKNEKENVQIFGSAFLSSINGQNKDANVKGADSVPSPFGFGNTNMEENKTSSSAFMFQSNKEDRSATPIFGLPSKSSSSFNELQTSEEQKKIPIFSIGGDTKQMDVATPQSDTSNVFKFSATGVDTDGSALGVKAGVGLRSDNINYDDVKNRKRRRNVDMDDQDETAGGAKSKGRDSIDETNDWGGDYLRRKGHGGNHLRDEINEDSLIFKKSKLGSALTDTKNILNTLKFDNIPSKDILSASLNETSISARENNLIEGGVLNNNASLWDSKEVGGSPTKNKSESGMQSSGIFSPKGDTNQFGLGNSLSNQLTAETNNTSGGSGQLKHHSGQNHINMDDSNFPFVTREGNNLLDDHAKRLAKQKEEEMNKLERLKMNNYLVPEKNENDVGSSDEDEDAKALKDAKKEHMVTDKKSVERIVAYNKKISFDDIEVDLDKDIIDLNDLRQNLFLCVLNFHLNYWAEKVILFYPHNEKINKFCNRLMKIKNEFDETYNFNLFEEIHVLSKKLLKRLDRNCCIYESVLFLSAENIYVLKNAKLSLFEAFNIYHFWFQKNSLDVKKNFQNFMYTNKIYPSYLNYYMNLYKNYKSFNYKYTQGSGEMEGKGKGSGKKKQGDQDGDSLNNSIELERDSASNLTDQEEPNRSADSSGSSGDHRDGDPYSQGEPDSERSDVGSERGSSARSSARSSRASSRGSSPRSSRRSSRGSSPRSDRERRAKRMGRGKGRKRSTERKENSLIEILNSNSSEVSDVMDNSNKEEPLNMHFKEKYLYLSKGKARKNKLFIPSHIRVKKLSACECILLELILKRDILSVLKKYKILKTEKYEYLYVNLIAMLKHYNYFSLEKENEISKSSTSTSATVSGGNEGEGGGNTSPSAFGQNKNNPQLKKLSNHLNTNCVNTKNDKINILKKICDRNLLYYINMQLKNITHLISLNEMEIACVYLNHIKNNLYVMFQMPILLYNTLFDRIINSYNDYIIMENFFNNSCLYNDFRYENIFKTKVAYMLMKKFFQADDTENCIRFALYFENIRTKAPRNNIYNDYIFHKNLLSAYIKVHEDIVPEEWIQAQTSNNSELSDLHDSEYLDYYSFFFKDISKYIKFNIMQKIVSCNIFSLRKRDYTYADEGCSLAGSFMVGGVTGGVAGGQASDITSGTNIPTGDTTTTSPNTFEDNFACYFVYMVNRSILDDLVNLYASKGDYFYKRISATLINSSLVKEYEKTHNKHFHMHVQVANINHFMKTNFFEYINFFKKKELYHIDKTKNEDEIMQNLVNVIKGNGKKIIVVINMLVEIITKMEKKILKNVNIFITINLRNLIIDTFYLFKYIFNNKEFSLHLVEDMYRNAVIFNDLINSTFSDDVHYYPKEQIKELYTYIRHKFTNQNLIA</sequence>
<feature type="compositionally biased region" description="Basic and acidic residues" evidence="1">
    <location>
        <begin position="1405"/>
        <end position="1433"/>
    </location>
</feature>
<feature type="compositionally biased region" description="Polar residues" evidence="1">
    <location>
        <begin position="240"/>
        <end position="250"/>
    </location>
</feature>
<feature type="compositionally biased region" description="Basic and acidic residues" evidence="1">
    <location>
        <begin position="206"/>
        <end position="223"/>
    </location>
</feature>
<feature type="compositionally biased region" description="Gly residues" evidence="1">
    <location>
        <begin position="626"/>
        <end position="636"/>
    </location>
</feature>
<feature type="compositionally biased region" description="Polar residues" evidence="1">
    <location>
        <begin position="588"/>
        <end position="597"/>
    </location>
</feature>
<feature type="region of interest" description="Disordered" evidence="1">
    <location>
        <begin position="1699"/>
        <end position="1770"/>
    </location>
</feature>
<feature type="compositionally biased region" description="Low complexity" evidence="1">
    <location>
        <begin position="1153"/>
        <end position="1177"/>
    </location>
</feature>
<feature type="compositionally biased region" description="Low complexity" evidence="1">
    <location>
        <begin position="658"/>
        <end position="674"/>
    </location>
</feature>
<feature type="compositionally biased region" description="Polar residues" evidence="1">
    <location>
        <begin position="1178"/>
        <end position="1196"/>
    </location>
</feature>
<evidence type="ECO:0000313" key="3">
    <source>
        <dbReference type="Proteomes" id="UP000054561"/>
    </source>
</evidence>
<name>A0A0D9QJN6_PLAFR</name>
<reference evidence="2 3" key="1">
    <citation type="submission" date="2014-03" db="EMBL/GenBank/DDBJ databases">
        <title>The Genome Sequence of Plasmodium fragile nilgiri.</title>
        <authorList>
            <consortium name="The Broad Institute Genomics Platform"/>
            <consortium name="The Broad Institute Genome Sequencing Center for Infectious Disease"/>
            <person name="Neafsey D."/>
            <person name="Duraisingh M."/>
            <person name="Young S.K."/>
            <person name="Zeng Q."/>
            <person name="Gargeya S."/>
            <person name="Abouelleil A."/>
            <person name="Alvarado L."/>
            <person name="Chapman S.B."/>
            <person name="Gainer-Dewar J."/>
            <person name="Goldberg J."/>
            <person name="Griggs A."/>
            <person name="Gujja S."/>
            <person name="Hansen M."/>
            <person name="Howarth C."/>
            <person name="Imamovic A."/>
            <person name="Larimer J."/>
            <person name="Pearson M."/>
            <person name="Poon T.W."/>
            <person name="Priest M."/>
            <person name="Roberts A."/>
            <person name="Saif S."/>
            <person name="Shea T."/>
            <person name="Sykes S."/>
            <person name="Wortman J."/>
            <person name="Nusbaum C."/>
            <person name="Birren B."/>
        </authorList>
    </citation>
    <scope>NUCLEOTIDE SEQUENCE [LARGE SCALE GENOMIC DNA]</scope>
    <source>
        <strain evidence="3">nilgiri</strain>
    </source>
</reference>
<feature type="compositionally biased region" description="Low complexity" evidence="1">
    <location>
        <begin position="2106"/>
        <end position="2128"/>
    </location>
</feature>
<feature type="region of interest" description="Disordered" evidence="1">
    <location>
        <begin position="516"/>
        <end position="545"/>
    </location>
</feature>
<keyword evidence="3" id="KW-1185">Reference proteome</keyword>
<feature type="region of interest" description="Disordered" evidence="1">
    <location>
        <begin position="197"/>
        <end position="280"/>
    </location>
</feature>
<feature type="region of interest" description="Disordered" evidence="1">
    <location>
        <begin position="578"/>
        <end position="674"/>
    </location>
</feature>
<evidence type="ECO:0000313" key="2">
    <source>
        <dbReference type="EMBL" id="KJP85946.1"/>
    </source>
</evidence>
<feature type="compositionally biased region" description="Basic residues" evidence="1">
    <location>
        <begin position="2146"/>
        <end position="2160"/>
    </location>
</feature>
<feature type="compositionally biased region" description="Basic residues" evidence="1">
    <location>
        <begin position="227"/>
        <end position="239"/>
    </location>
</feature>
<feature type="compositionally biased region" description="Low complexity" evidence="1">
    <location>
        <begin position="598"/>
        <end position="610"/>
    </location>
</feature>
<feature type="compositionally biased region" description="Low complexity" evidence="1">
    <location>
        <begin position="2283"/>
        <end position="2292"/>
    </location>
</feature>